<feature type="compositionally biased region" description="Low complexity" evidence="2">
    <location>
        <begin position="112"/>
        <end position="131"/>
    </location>
</feature>
<proteinExistence type="predicted"/>
<dbReference type="InterPro" id="IPR033489">
    <property type="entry name" value="RBBP6"/>
</dbReference>
<dbReference type="CDD" id="cd16620">
    <property type="entry name" value="vRING-HC-C4C4_RBBP6"/>
    <property type="match status" value="1"/>
</dbReference>
<dbReference type="OrthoDB" id="106784at2759"/>
<dbReference type="GO" id="GO:0006511">
    <property type="term" value="P:ubiquitin-dependent protein catabolic process"/>
    <property type="evidence" value="ECO:0007669"/>
    <property type="project" value="TreeGrafter"/>
</dbReference>
<reference evidence="4" key="1">
    <citation type="journal article" date="2021" name="IMA Fungus">
        <title>Genomic characterization of three marine fungi, including Emericellopsis atlantica sp. nov. with signatures of a generalist lifestyle and marine biomass degradation.</title>
        <authorList>
            <person name="Hagestad O.C."/>
            <person name="Hou L."/>
            <person name="Andersen J.H."/>
            <person name="Hansen E.H."/>
            <person name="Altermark B."/>
            <person name="Li C."/>
            <person name="Kuhnert E."/>
            <person name="Cox R.J."/>
            <person name="Crous P.W."/>
            <person name="Spatafora J.W."/>
            <person name="Lail K."/>
            <person name="Amirebrahimi M."/>
            <person name="Lipzen A."/>
            <person name="Pangilinan J."/>
            <person name="Andreopoulos W."/>
            <person name="Hayes R.D."/>
            <person name="Ng V."/>
            <person name="Grigoriev I.V."/>
            <person name="Jackson S.A."/>
            <person name="Sutton T.D.S."/>
            <person name="Dobson A.D.W."/>
            <person name="Rama T."/>
        </authorList>
    </citation>
    <scope>NUCLEOTIDE SEQUENCE</scope>
    <source>
        <strain evidence="4">TRa018bII</strain>
    </source>
</reference>
<accession>A0A9P8C9I2</accession>
<feature type="compositionally biased region" description="Basic and acidic residues" evidence="2">
    <location>
        <begin position="435"/>
        <end position="470"/>
    </location>
</feature>
<keyword evidence="1" id="KW-0862">Zinc</keyword>
<dbReference type="InterPro" id="IPR001841">
    <property type="entry name" value="Znf_RING"/>
</dbReference>
<feature type="region of interest" description="Disordered" evidence="2">
    <location>
        <begin position="746"/>
        <end position="902"/>
    </location>
</feature>
<dbReference type="PANTHER" id="PTHR15439:SF0">
    <property type="entry name" value="CELL DIVISION CYCLE AND APOPTOSIS REGULATOR PROTEIN 1-RELATED"/>
    <property type="match status" value="1"/>
</dbReference>
<feature type="region of interest" description="Disordered" evidence="2">
    <location>
        <begin position="587"/>
        <end position="625"/>
    </location>
</feature>
<feature type="region of interest" description="Disordered" evidence="2">
    <location>
        <begin position="179"/>
        <end position="220"/>
    </location>
</feature>
<dbReference type="GO" id="GO:0006397">
    <property type="term" value="P:mRNA processing"/>
    <property type="evidence" value="ECO:0007669"/>
    <property type="project" value="InterPro"/>
</dbReference>
<sequence>MSTSTATTAAQLELIDSLNQDEIPIKLRCAICSKLAVNAFRLPCCDQIICETCQSALPSSCPVCEHTPVSADDCKPNKALRTTIKIFLRTEEKKREALRAKEAKAWPPAAALEADPTPVEPTPTAEPVVEASQETSAVAAVKEPAEDEVAAPLSAVDDGNPDQAQEDVPQQSIEEIAPGQEATAEGDAQQAEEGIDEKEDKDVTETGADGEKPAGFGFDSVTAGGFPMGFGGEMNAMQQMMMIQNGMGGAAFGNFPMMGMPSMNMDPMTMQNMFMNGGFGAAGMGMGGMPMGMGMGGFDGGMGTGFNNGWNGQQSWSNDNSFNPNAAGMGPGDYGANNFGNASHANGYNQGNGYGRGNHYNDYQNNFGSGYRGRGRGRGGYGRGGYGHGSNEAFSQQLPQQFGSGHQAIGASSDAGAVPTGPKADSNSGGPATDEFGREIRQTSEEQEDTKEKTANEGDQAEHPDGEKSFDNGASVGAEDQADFNRGEAQITGNDASTMAIQTFEEPEAAYQNSGPNGYNNGYNSGFSGRGGFGHFHGGQGGFGAMQPPVKPVHVPINAPKGPKAMREGLPNTSLANLRGRGFSLAARPSSRHMDSGGASANVVLETSEKDNRDRDRNVESAAAGEKKATIDTMKLVTRFKTRRALISEQDQLHRQIRNDRGIVVVETRTNTESVIGKVIGSIDHLTSIAQVAAHIVTIGLEAGIVNGNIAIATVVMNQKKKPSIIANGFNGIEIKGASARNKSISEEIKIPTGPRKDRISSSNKEREKDRSSANRHRHEDTSHRSSHHRESERSSGRDKDREREREKPRGKEETKPPTAPAGQDPHTMEREARNRERLLKEAQRMAGMSGGQARKRSRDDVEDASSRKGRKKGRRGGTLAGDDEEERLAKMEAEREGARWA</sequence>
<feature type="domain" description="RING-type" evidence="3">
    <location>
        <begin position="29"/>
        <end position="65"/>
    </location>
</feature>
<evidence type="ECO:0000313" key="4">
    <source>
        <dbReference type="EMBL" id="KAG9237151.1"/>
    </source>
</evidence>
<feature type="compositionally biased region" description="Basic and acidic residues" evidence="2">
    <location>
        <begin position="827"/>
        <end position="844"/>
    </location>
</feature>
<evidence type="ECO:0000256" key="2">
    <source>
        <dbReference type="SAM" id="MobiDB-lite"/>
    </source>
</evidence>
<feature type="compositionally biased region" description="Basic and acidic residues" evidence="2">
    <location>
        <begin position="607"/>
        <end position="625"/>
    </location>
</feature>
<dbReference type="GO" id="GO:0005634">
    <property type="term" value="C:nucleus"/>
    <property type="evidence" value="ECO:0007669"/>
    <property type="project" value="TreeGrafter"/>
</dbReference>
<dbReference type="Gene3D" id="3.30.40.10">
    <property type="entry name" value="Zinc/RING finger domain, C3HC4 (zinc finger)"/>
    <property type="match status" value="1"/>
</dbReference>
<feature type="compositionally biased region" description="Basic and acidic residues" evidence="2">
    <location>
        <begin position="888"/>
        <end position="902"/>
    </location>
</feature>
<dbReference type="GO" id="GO:0016567">
    <property type="term" value="P:protein ubiquitination"/>
    <property type="evidence" value="ECO:0007669"/>
    <property type="project" value="InterPro"/>
</dbReference>
<gene>
    <name evidence="4" type="ORF">BJ875DRAFT_533101</name>
</gene>
<evidence type="ECO:0000259" key="3">
    <source>
        <dbReference type="PROSITE" id="PS50089"/>
    </source>
</evidence>
<feature type="compositionally biased region" description="Basic and acidic residues" evidence="2">
    <location>
        <begin position="746"/>
        <end position="816"/>
    </location>
</feature>
<dbReference type="SUPFAM" id="SSF57850">
    <property type="entry name" value="RING/U-box"/>
    <property type="match status" value="1"/>
</dbReference>
<evidence type="ECO:0000313" key="5">
    <source>
        <dbReference type="Proteomes" id="UP000824998"/>
    </source>
</evidence>
<feature type="compositionally biased region" description="Basic and acidic residues" evidence="2">
    <location>
        <begin position="198"/>
        <end position="212"/>
    </location>
</feature>
<feature type="compositionally biased region" description="Gly residues" evidence="2">
    <location>
        <begin position="378"/>
        <end position="388"/>
    </location>
</feature>
<feature type="region of interest" description="Disordered" evidence="2">
    <location>
        <begin position="112"/>
        <end position="148"/>
    </location>
</feature>
<dbReference type="AlphaFoldDB" id="A0A9P8C9I2"/>
<feature type="region of interest" description="Disordered" evidence="2">
    <location>
        <begin position="368"/>
        <end position="478"/>
    </location>
</feature>
<feature type="compositionally biased region" description="Polar residues" evidence="2">
    <location>
        <begin position="392"/>
        <end position="404"/>
    </location>
</feature>
<name>A0A9P8C9I2_9HELO</name>
<keyword evidence="5" id="KW-1185">Reference proteome</keyword>
<dbReference type="InterPro" id="IPR013083">
    <property type="entry name" value="Znf_RING/FYVE/PHD"/>
</dbReference>
<dbReference type="PANTHER" id="PTHR15439">
    <property type="entry name" value="RETINOBLASTOMA-BINDING PROTEIN 6"/>
    <property type="match status" value="1"/>
</dbReference>
<keyword evidence="1" id="KW-0479">Metal-binding</keyword>
<evidence type="ECO:0000256" key="1">
    <source>
        <dbReference type="PROSITE-ProRule" id="PRU00175"/>
    </source>
</evidence>
<comment type="caution">
    <text evidence="4">The sequence shown here is derived from an EMBL/GenBank/DDBJ whole genome shotgun (WGS) entry which is preliminary data.</text>
</comment>
<keyword evidence="1" id="KW-0863">Zinc-finger</keyword>
<organism evidence="4 5">
    <name type="scientific">Amylocarpus encephaloides</name>
    <dbReference type="NCBI Taxonomy" id="45428"/>
    <lineage>
        <taxon>Eukaryota</taxon>
        <taxon>Fungi</taxon>
        <taxon>Dikarya</taxon>
        <taxon>Ascomycota</taxon>
        <taxon>Pezizomycotina</taxon>
        <taxon>Leotiomycetes</taxon>
        <taxon>Helotiales</taxon>
        <taxon>Helotiales incertae sedis</taxon>
        <taxon>Amylocarpus</taxon>
    </lineage>
</organism>
<protein>
    <recommendedName>
        <fullName evidence="3">RING-type domain-containing protein</fullName>
    </recommendedName>
</protein>
<dbReference type="GO" id="GO:0008270">
    <property type="term" value="F:zinc ion binding"/>
    <property type="evidence" value="ECO:0007669"/>
    <property type="project" value="UniProtKB-KW"/>
</dbReference>
<dbReference type="EMBL" id="MU251392">
    <property type="protein sequence ID" value="KAG9237151.1"/>
    <property type="molecule type" value="Genomic_DNA"/>
</dbReference>
<dbReference type="GO" id="GO:0061630">
    <property type="term" value="F:ubiquitin protein ligase activity"/>
    <property type="evidence" value="ECO:0007669"/>
    <property type="project" value="InterPro"/>
</dbReference>
<dbReference type="PROSITE" id="PS50089">
    <property type="entry name" value="ZF_RING_2"/>
    <property type="match status" value="1"/>
</dbReference>
<dbReference type="Proteomes" id="UP000824998">
    <property type="component" value="Unassembled WGS sequence"/>
</dbReference>